<sequence>MHRGQYEYRIAEIMAEKTGTSPDDWYCVYRAREGMQVVFESIRAHEGSGEVLTQLLTCCTAVNPIIAAGLIPVYGDISRDTASLDPRRLPESTSLRAIVLQHTYGIVDASDSRDLVRAAHSLGALVIEDCAHGVTRMATDEQGVPVADFSIHSFGVEKILHTQFGGAVWVNPGLSKGEVARDVRDRLGALRPAGAYLTGLTGTFLFWNRVFNHLPGCVARPLRRVVTAARLFEPAVSDAERMGQMDHAPMRPSEKISRRVVAAFEDLDSDYESRSRVVSIYHQAFSGISGVGSFSAADEFGAQPLLKFPILVEGPMIADAITRACCAAGYYTSTWYRPELGPGVIDPCTYRVPVDRRGVRVCDDIIDRLVTLPTDCGEEGARRVIEIVEAHVGTAAAECEDVRMSCESLDESDLASCLRPVVLGGDVLAYSYGRCFFEAYGVKTQVISAVNVRVTSSSKFIDYVLDSTVGGSIEELYLMLRRRGIEMRREGKIPLLLGSADWQVRSICELKNRLADLYVIPYNDFDVFDRITQKGNFYALCEELGMPYPKTWTFDCSGGAQRIDPVGLMYPAIAKPSNSACYDTMAFDGKEKIYTVSSRDDLQRVFDLLQRVGYDKDLVVQEFIPGPDDSLCSLTTFSTSDGDVRVVSGGRVLLEDHDPARIGNPVAIQIERHDQLVDDAKRFCMHVGYVGFANFDAKYDERDGKYKFFEVNARPGANTYYMSAAGVNFVKPLVESFVLGKDVPYQEAYDDVLYTLVPKRVIRDYVFDVDARRRALDLYKSRRVANPFDSPGETLAHRLWARVRWVRQIDKFKRYMG</sequence>
<comment type="cofactor">
    <cofactor evidence="1">
        <name>pyridoxal 5'-phosphate</name>
        <dbReference type="ChEBI" id="CHEBI:597326"/>
    </cofactor>
</comment>
<accession>A0A414NHE6</accession>
<dbReference type="Proteomes" id="UP000283983">
    <property type="component" value="Unassembled WGS sequence"/>
</dbReference>
<dbReference type="RefSeq" id="WP_118103870.1">
    <property type="nucleotide sequence ID" value="NZ_CABJEU010000001.1"/>
</dbReference>
<dbReference type="GO" id="GO:0008483">
    <property type="term" value="F:transaminase activity"/>
    <property type="evidence" value="ECO:0007669"/>
    <property type="project" value="TreeGrafter"/>
</dbReference>
<feature type="domain" description="ATP-grasp" evidence="4">
    <location>
        <begin position="538"/>
        <end position="738"/>
    </location>
</feature>
<dbReference type="Pfam" id="PF01041">
    <property type="entry name" value="DegT_DnrJ_EryC1"/>
    <property type="match status" value="1"/>
</dbReference>
<dbReference type="InterPro" id="IPR011761">
    <property type="entry name" value="ATP-grasp"/>
</dbReference>
<dbReference type="InParanoid" id="A0A414NHE6"/>
<reference evidence="5 6" key="1">
    <citation type="submission" date="2018-08" db="EMBL/GenBank/DDBJ databases">
        <title>A genome reference for cultivated species of the human gut microbiota.</title>
        <authorList>
            <person name="Zou Y."/>
            <person name="Xue W."/>
            <person name="Luo G."/>
        </authorList>
    </citation>
    <scope>NUCLEOTIDE SEQUENCE [LARGE SCALE GENOMIC DNA]</scope>
    <source>
        <strain evidence="5 6">AM25-33</strain>
    </source>
</reference>
<keyword evidence="3" id="KW-0663">Pyridoxal phosphate</keyword>
<evidence type="ECO:0000313" key="5">
    <source>
        <dbReference type="EMBL" id="RHF39153.1"/>
    </source>
</evidence>
<dbReference type="Gene3D" id="3.30.470.20">
    <property type="entry name" value="ATP-grasp fold, B domain"/>
    <property type="match status" value="1"/>
</dbReference>
<dbReference type="SUPFAM" id="SSF53383">
    <property type="entry name" value="PLP-dependent transferases"/>
    <property type="match status" value="1"/>
</dbReference>
<keyword evidence="2" id="KW-0067">ATP-binding</keyword>
<dbReference type="GO" id="GO:0000271">
    <property type="term" value="P:polysaccharide biosynthetic process"/>
    <property type="evidence" value="ECO:0007669"/>
    <property type="project" value="TreeGrafter"/>
</dbReference>
<dbReference type="InterPro" id="IPR000653">
    <property type="entry name" value="DegT/StrS_aminotransferase"/>
</dbReference>
<keyword evidence="6" id="KW-1185">Reference proteome</keyword>
<name>A0A414NHE6_9ACTN</name>
<comment type="similarity">
    <text evidence="3">Belongs to the DegT/DnrJ/EryC1 family.</text>
</comment>
<keyword evidence="2" id="KW-0547">Nucleotide-binding</keyword>
<dbReference type="GO" id="GO:0046872">
    <property type="term" value="F:metal ion binding"/>
    <property type="evidence" value="ECO:0007669"/>
    <property type="project" value="InterPro"/>
</dbReference>
<dbReference type="PANTHER" id="PTHR30244:SF34">
    <property type="entry name" value="DTDP-4-AMINO-4,6-DIDEOXYGALACTOSE TRANSAMINASE"/>
    <property type="match status" value="1"/>
</dbReference>
<evidence type="ECO:0000256" key="2">
    <source>
        <dbReference type="PROSITE-ProRule" id="PRU00409"/>
    </source>
</evidence>
<dbReference type="PROSITE" id="PS50975">
    <property type="entry name" value="ATP_GRASP"/>
    <property type="match status" value="1"/>
</dbReference>
<dbReference type="InterPro" id="IPR015424">
    <property type="entry name" value="PyrdxlP-dep_Trfase"/>
</dbReference>
<dbReference type="AlphaFoldDB" id="A0A414NHE6"/>
<protein>
    <recommendedName>
        <fullName evidence="4">ATP-grasp domain-containing protein</fullName>
    </recommendedName>
</protein>
<dbReference type="Gene3D" id="3.90.1150.10">
    <property type="entry name" value="Aspartate Aminotransferase, domain 1"/>
    <property type="match status" value="1"/>
</dbReference>
<evidence type="ECO:0000313" key="6">
    <source>
        <dbReference type="Proteomes" id="UP000283983"/>
    </source>
</evidence>
<evidence type="ECO:0000259" key="4">
    <source>
        <dbReference type="PROSITE" id="PS50975"/>
    </source>
</evidence>
<evidence type="ECO:0000256" key="1">
    <source>
        <dbReference type="ARBA" id="ARBA00001933"/>
    </source>
</evidence>
<dbReference type="InterPro" id="IPR015422">
    <property type="entry name" value="PyrdxlP-dep_Trfase_small"/>
</dbReference>
<dbReference type="EMBL" id="QSLJ01000001">
    <property type="protein sequence ID" value="RHF39153.1"/>
    <property type="molecule type" value="Genomic_DNA"/>
</dbReference>
<dbReference type="GO" id="GO:0030170">
    <property type="term" value="F:pyridoxal phosphate binding"/>
    <property type="evidence" value="ECO:0007669"/>
    <property type="project" value="TreeGrafter"/>
</dbReference>
<dbReference type="Gene3D" id="3.40.640.10">
    <property type="entry name" value="Type I PLP-dependent aspartate aminotransferase-like (Major domain)"/>
    <property type="match status" value="1"/>
</dbReference>
<gene>
    <name evidence="5" type="ORF">DW682_05690</name>
</gene>
<comment type="caution">
    <text evidence="5">The sequence shown here is derived from an EMBL/GenBank/DDBJ whole genome shotgun (WGS) entry which is preliminary data.</text>
</comment>
<dbReference type="InterPro" id="IPR015421">
    <property type="entry name" value="PyrdxlP-dep_Trfase_major"/>
</dbReference>
<evidence type="ECO:0000256" key="3">
    <source>
        <dbReference type="RuleBase" id="RU004508"/>
    </source>
</evidence>
<dbReference type="GO" id="GO:0005524">
    <property type="term" value="F:ATP binding"/>
    <property type="evidence" value="ECO:0007669"/>
    <property type="project" value="UniProtKB-UniRule"/>
</dbReference>
<proteinExistence type="inferred from homology"/>
<dbReference type="PANTHER" id="PTHR30244">
    <property type="entry name" value="TRANSAMINASE"/>
    <property type="match status" value="1"/>
</dbReference>
<organism evidence="5 6">
    <name type="scientific">Collinsella intestinalis</name>
    <dbReference type="NCBI Taxonomy" id="147207"/>
    <lineage>
        <taxon>Bacteria</taxon>
        <taxon>Bacillati</taxon>
        <taxon>Actinomycetota</taxon>
        <taxon>Coriobacteriia</taxon>
        <taxon>Coriobacteriales</taxon>
        <taxon>Coriobacteriaceae</taxon>
        <taxon>Collinsella</taxon>
    </lineage>
</organism>
<dbReference type="SUPFAM" id="SSF56059">
    <property type="entry name" value="Glutathione synthetase ATP-binding domain-like"/>
    <property type="match status" value="1"/>
</dbReference>